<accession>A0A673UKY1</accession>
<keyword evidence="22" id="KW-1185">Reference proteome</keyword>
<evidence type="ECO:0000256" key="2">
    <source>
        <dbReference type="ARBA" id="ARBA00004123"/>
    </source>
</evidence>
<comment type="function">
    <text evidence="18">DNA polymerase that functions in several pathways of DNA repair. Involved in base excision repair (BER) responsible for repair of lesions that give rise to abasic (AP) sites in DNA. Also contributes to DNA double-strand break repair by non-homologous end joining and homologous recombination. Has both template-dependent and template-independent (terminal transferase) DNA polymerase activities. Has also a 5'-deoxyribose-5-phosphate lyase (dRP lyase) activity.</text>
</comment>
<keyword evidence="5 18" id="KW-0808">Transferase</keyword>
<dbReference type="InterPro" id="IPR022312">
    <property type="entry name" value="DNA_pol_X"/>
</dbReference>
<dbReference type="InterPro" id="IPR018944">
    <property type="entry name" value="DNA_pol_lambd_fingers_domain"/>
</dbReference>
<dbReference type="InterPro" id="IPR036420">
    <property type="entry name" value="BRCT_dom_sf"/>
</dbReference>
<dbReference type="InterPro" id="IPR002008">
    <property type="entry name" value="DNA_pol_X_beta-like"/>
</dbReference>
<dbReference type="Gene3D" id="1.10.150.20">
    <property type="entry name" value="5' to 3' exonuclease, C-terminal subdomain"/>
    <property type="match status" value="1"/>
</dbReference>
<keyword evidence="10 18" id="KW-0239">DNA-directed DNA polymerase</keyword>
<dbReference type="Gene3D" id="3.30.460.10">
    <property type="entry name" value="Beta Polymerase, domain 2"/>
    <property type="match status" value="1"/>
</dbReference>
<dbReference type="Gene3D" id="3.30.210.10">
    <property type="entry name" value="DNA polymerase, thumb domain"/>
    <property type="match status" value="1"/>
</dbReference>
<comment type="cofactor">
    <cofactor evidence="1">
        <name>Mn(2+)</name>
        <dbReference type="ChEBI" id="CHEBI:29035"/>
    </cofactor>
</comment>
<dbReference type="InterPro" id="IPR027421">
    <property type="entry name" value="DNA_pol_lamdba_lyase_dom_sf"/>
</dbReference>
<dbReference type="FunFam" id="3.30.210.10:FF:000001">
    <property type="entry name" value="DNA polymerase lambda"/>
    <property type="match status" value="1"/>
</dbReference>
<dbReference type="Ensembl" id="ENSSSUT00005028742.1">
    <property type="protein sequence ID" value="ENSSSUP00005025124.1"/>
    <property type="gene ID" value="ENSSSUG00005016152.1"/>
</dbReference>
<evidence type="ECO:0000256" key="8">
    <source>
        <dbReference type="ARBA" id="ARBA00022723"/>
    </source>
</evidence>
<evidence type="ECO:0000256" key="10">
    <source>
        <dbReference type="ARBA" id="ARBA00022932"/>
    </source>
</evidence>
<evidence type="ECO:0000259" key="20">
    <source>
        <dbReference type="PROSITE" id="PS50172"/>
    </source>
</evidence>
<evidence type="ECO:0000256" key="13">
    <source>
        <dbReference type="ARBA" id="ARBA00023211"/>
    </source>
</evidence>
<proteinExistence type="inferred from homology"/>
<dbReference type="GO" id="GO:0005634">
    <property type="term" value="C:nucleus"/>
    <property type="evidence" value="ECO:0007669"/>
    <property type="project" value="UniProtKB-SubCell"/>
</dbReference>
<dbReference type="Pfam" id="PF10391">
    <property type="entry name" value="DNA_pol_lambd_f"/>
    <property type="match status" value="1"/>
</dbReference>
<evidence type="ECO:0000256" key="18">
    <source>
        <dbReference type="RuleBase" id="RU366014"/>
    </source>
</evidence>
<dbReference type="InterPro" id="IPR029398">
    <property type="entry name" value="PolB_thumb"/>
</dbReference>
<dbReference type="EC" id="2.7.7.7" evidence="18"/>
<dbReference type="PROSITE" id="PS00522">
    <property type="entry name" value="DNA_POLYMERASE_X"/>
    <property type="match status" value="1"/>
</dbReference>
<evidence type="ECO:0000256" key="4">
    <source>
        <dbReference type="ARBA" id="ARBA00022634"/>
    </source>
</evidence>
<dbReference type="SUPFAM" id="SSF81585">
    <property type="entry name" value="PsbU/PolX domain-like"/>
    <property type="match status" value="1"/>
</dbReference>
<feature type="domain" description="BRCT" evidence="20">
    <location>
        <begin position="74"/>
        <end position="145"/>
    </location>
</feature>
<protein>
    <recommendedName>
        <fullName evidence="18">DNA polymerase</fullName>
        <ecNumber evidence="18">2.7.7.7</ecNumber>
    </recommendedName>
</protein>
<keyword evidence="8" id="KW-0479">Metal-binding</keyword>
<dbReference type="GO" id="GO:0003677">
    <property type="term" value="F:DNA binding"/>
    <property type="evidence" value="ECO:0007669"/>
    <property type="project" value="UniProtKB-UniRule"/>
</dbReference>
<dbReference type="CDD" id="cd00141">
    <property type="entry name" value="NT_POLXc"/>
    <property type="match status" value="1"/>
</dbReference>
<evidence type="ECO:0000256" key="15">
    <source>
        <dbReference type="ARBA" id="ARBA00023242"/>
    </source>
</evidence>
<evidence type="ECO:0000256" key="12">
    <source>
        <dbReference type="ARBA" id="ARBA00023204"/>
    </source>
</evidence>
<keyword evidence="12 18" id="KW-0234">DNA repair</keyword>
<sequence length="482" mass="54006">MRKLIVCLRQNSPEGWLSRWKENGCLGAQDCKGFIRIIADYYNNRHWMFLTEWLSSLRAHVVPSGIGRARAQLFEKQIIQHGGQICAAQAPGVTHIVVDEGMDCERALRLLRLPQLPQGAQLVKSTWLSLCLQERRLVDTAGFSICIPNRYLDQPQLSKTDQDSSPLRGAHEALLRTALSSPPPPTRPVSPPQRAEETLSIQAQEAFSIPGIGKRMAEKITEILESGHLRKLDHISESVPVLELFSNIWGAGAKTARMWYQQGFRTLEDIRSQASLTTQQTIGLKHYDDFLERIPREEAAEIEQTVRESAQAFNPGLLCVACGSYRRGKATCGDVDVLLTHPDGRSHQGVFSRLLDSLRQRGFLTDDLVSQEENGQQQKYLGVCQLPGPGHRHRRLDIIVVPYSEFACALLYFTGSAHFNRSMRALAKTKGMSLSEHALSTAVVRDSRGLKVGSGRVLPTPTEKDVFRLLGLPYREPAERDW</sequence>
<evidence type="ECO:0000313" key="22">
    <source>
        <dbReference type="Proteomes" id="UP000472268"/>
    </source>
</evidence>
<comment type="similarity">
    <text evidence="3 18">Belongs to the DNA polymerase type-X family.</text>
</comment>
<keyword evidence="7" id="KW-0235">DNA replication</keyword>
<dbReference type="SMART" id="SM00483">
    <property type="entry name" value="POLXc"/>
    <property type="match status" value="1"/>
</dbReference>
<reference evidence="21 22" key="1">
    <citation type="submission" date="2019-05" db="EMBL/GenBank/DDBJ databases">
        <title>A Chromosome-scale Meerkat (S. suricatta) Genome Assembly.</title>
        <authorList>
            <person name="Dudchenko O."/>
            <person name="Lieberman Aiden E."/>
            <person name="Tung J."/>
            <person name="Barreiro L.B."/>
            <person name="Clutton-Brock T.H."/>
        </authorList>
    </citation>
    <scope>NUCLEOTIDE SEQUENCE [LARGE SCALE GENOMIC DNA]</scope>
</reference>
<feature type="region of interest" description="Disordered" evidence="19">
    <location>
        <begin position="176"/>
        <end position="196"/>
    </location>
</feature>
<evidence type="ECO:0000256" key="9">
    <source>
        <dbReference type="ARBA" id="ARBA00022763"/>
    </source>
</evidence>
<comment type="catalytic activity">
    <reaction evidence="16 18">
        <text>DNA(n) + a 2'-deoxyribonucleoside 5'-triphosphate = DNA(n+1) + diphosphate</text>
        <dbReference type="Rhea" id="RHEA:22508"/>
        <dbReference type="Rhea" id="RHEA-COMP:17339"/>
        <dbReference type="Rhea" id="RHEA-COMP:17340"/>
        <dbReference type="ChEBI" id="CHEBI:33019"/>
        <dbReference type="ChEBI" id="CHEBI:61560"/>
        <dbReference type="ChEBI" id="CHEBI:173112"/>
        <dbReference type="EC" id="2.7.7.7"/>
    </reaction>
</comment>
<gene>
    <name evidence="21" type="primary">POLL</name>
</gene>
<comment type="subcellular location">
    <subcellularLocation>
        <location evidence="2 18">Nucleus</location>
    </subcellularLocation>
</comment>
<keyword evidence="15 18" id="KW-0539">Nucleus</keyword>
<dbReference type="SUPFAM" id="SSF47802">
    <property type="entry name" value="DNA polymerase beta, N-terminal domain-like"/>
    <property type="match status" value="1"/>
</dbReference>
<dbReference type="FunFam" id="3.40.50.10190:FF:000031">
    <property type="entry name" value="DNA polymerase"/>
    <property type="match status" value="1"/>
</dbReference>
<dbReference type="InterPro" id="IPR001357">
    <property type="entry name" value="BRCT_dom"/>
</dbReference>
<evidence type="ECO:0000256" key="6">
    <source>
        <dbReference type="ARBA" id="ARBA00022695"/>
    </source>
</evidence>
<feature type="compositionally biased region" description="Pro residues" evidence="19">
    <location>
        <begin position="181"/>
        <end position="191"/>
    </location>
</feature>
<dbReference type="Gene3D" id="1.10.150.110">
    <property type="entry name" value="DNA polymerase beta, N-terminal domain-like"/>
    <property type="match status" value="1"/>
</dbReference>
<dbReference type="InterPro" id="IPR019843">
    <property type="entry name" value="DNA_pol-X_BS"/>
</dbReference>
<keyword evidence="14" id="KW-0456">Lyase</keyword>
<dbReference type="FunFam" id="3.30.460.10:FF:000020">
    <property type="entry name" value="DNA polymerase lambda"/>
    <property type="match status" value="1"/>
</dbReference>
<evidence type="ECO:0000256" key="1">
    <source>
        <dbReference type="ARBA" id="ARBA00001936"/>
    </source>
</evidence>
<dbReference type="Gene3D" id="3.40.50.10190">
    <property type="entry name" value="BRCT domain"/>
    <property type="match status" value="1"/>
</dbReference>
<dbReference type="GO" id="GO:0006260">
    <property type="term" value="P:DNA replication"/>
    <property type="evidence" value="ECO:0007669"/>
    <property type="project" value="UniProtKB-KW"/>
</dbReference>
<dbReference type="PANTHER" id="PTHR11276">
    <property type="entry name" value="DNA POLYMERASE TYPE-X FAMILY MEMBER"/>
    <property type="match status" value="1"/>
</dbReference>
<dbReference type="Pfam" id="PF14791">
    <property type="entry name" value="DNA_pol_B_thumb"/>
    <property type="match status" value="1"/>
</dbReference>
<organism evidence="21 22">
    <name type="scientific">Suricata suricatta</name>
    <name type="common">Meerkat</name>
    <dbReference type="NCBI Taxonomy" id="37032"/>
    <lineage>
        <taxon>Eukaryota</taxon>
        <taxon>Metazoa</taxon>
        <taxon>Chordata</taxon>
        <taxon>Craniata</taxon>
        <taxon>Vertebrata</taxon>
        <taxon>Euteleostomi</taxon>
        <taxon>Mammalia</taxon>
        <taxon>Eutheria</taxon>
        <taxon>Laurasiatheria</taxon>
        <taxon>Carnivora</taxon>
        <taxon>Feliformia</taxon>
        <taxon>Herpestidae</taxon>
        <taxon>Suricata</taxon>
    </lineage>
</organism>
<dbReference type="AlphaFoldDB" id="A0A673UKY1"/>
<dbReference type="InterPro" id="IPR028207">
    <property type="entry name" value="DNA_pol_B_palm_palm"/>
</dbReference>
<dbReference type="PROSITE" id="PS50172">
    <property type="entry name" value="BRCT"/>
    <property type="match status" value="1"/>
</dbReference>
<keyword evidence="11" id="KW-0238">DNA-binding</keyword>
<dbReference type="PRINTS" id="PR00870">
    <property type="entry name" value="DNAPOLXBETA"/>
</dbReference>
<dbReference type="Pfam" id="PF14792">
    <property type="entry name" value="DNA_pol_B_palm"/>
    <property type="match status" value="1"/>
</dbReference>
<dbReference type="GO" id="GO:0006303">
    <property type="term" value="P:double-strand break repair via nonhomologous end joining"/>
    <property type="evidence" value="ECO:0007669"/>
    <property type="project" value="TreeGrafter"/>
</dbReference>
<dbReference type="PANTHER" id="PTHR11276:SF28">
    <property type="entry name" value="DNA POLYMERASE LAMBDA"/>
    <property type="match status" value="1"/>
</dbReference>
<name>A0A673UKY1_SURSU</name>
<feature type="active site" description="Nucleophile; Schiff-base intermediate with DNA; for 5'-dRP lyase activity" evidence="17">
    <location>
        <position position="219"/>
    </location>
</feature>
<dbReference type="GO" id="GO:0003887">
    <property type="term" value="F:DNA-directed DNA polymerase activity"/>
    <property type="evidence" value="ECO:0007669"/>
    <property type="project" value="UniProtKB-UniRule"/>
</dbReference>
<evidence type="ECO:0000256" key="3">
    <source>
        <dbReference type="ARBA" id="ARBA00008323"/>
    </source>
</evidence>
<evidence type="ECO:0000256" key="14">
    <source>
        <dbReference type="ARBA" id="ARBA00023239"/>
    </source>
</evidence>
<evidence type="ECO:0000313" key="21">
    <source>
        <dbReference type="Ensembl" id="ENSSSUP00005025124.1"/>
    </source>
</evidence>
<reference evidence="21" key="2">
    <citation type="submission" date="2025-08" db="UniProtKB">
        <authorList>
            <consortium name="Ensembl"/>
        </authorList>
    </citation>
    <scope>IDENTIFICATION</scope>
</reference>
<evidence type="ECO:0000256" key="16">
    <source>
        <dbReference type="ARBA" id="ARBA00049244"/>
    </source>
</evidence>
<evidence type="ECO:0000256" key="11">
    <source>
        <dbReference type="ARBA" id="ARBA00023125"/>
    </source>
</evidence>
<reference evidence="21" key="3">
    <citation type="submission" date="2025-09" db="UniProtKB">
        <authorList>
            <consortium name="Ensembl"/>
        </authorList>
    </citation>
    <scope>IDENTIFICATION</scope>
</reference>
<dbReference type="InterPro" id="IPR002054">
    <property type="entry name" value="DNA-dir_DNA_pol_X"/>
</dbReference>
<evidence type="ECO:0000256" key="7">
    <source>
        <dbReference type="ARBA" id="ARBA00022705"/>
    </source>
</evidence>
<dbReference type="PRINTS" id="PR00869">
    <property type="entry name" value="DNAPOLX"/>
</dbReference>
<dbReference type="GO" id="GO:0046872">
    <property type="term" value="F:metal ion binding"/>
    <property type="evidence" value="ECO:0007669"/>
    <property type="project" value="UniProtKB-UniRule"/>
</dbReference>
<dbReference type="InterPro" id="IPR037160">
    <property type="entry name" value="DNA_Pol_thumb_sf"/>
</dbReference>
<dbReference type="SUPFAM" id="SSF52113">
    <property type="entry name" value="BRCT domain"/>
    <property type="match status" value="1"/>
</dbReference>
<dbReference type="SUPFAM" id="SSF81301">
    <property type="entry name" value="Nucleotidyltransferase"/>
    <property type="match status" value="1"/>
</dbReference>
<evidence type="ECO:0000256" key="17">
    <source>
        <dbReference type="PIRSR" id="PIRSR622312-50"/>
    </source>
</evidence>
<dbReference type="GO" id="GO:0016829">
    <property type="term" value="F:lyase activity"/>
    <property type="evidence" value="ECO:0007669"/>
    <property type="project" value="UniProtKB-KW"/>
</dbReference>
<keyword evidence="13" id="KW-0464">Manganese</keyword>
<keyword evidence="6 18" id="KW-0548">Nucleotidyltransferase</keyword>
<keyword evidence="9 18" id="KW-0227">DNA damage</keyword>
<dbReference type="FunFam" id="1.10.150.20:FF:000010">
    <property type="entry name" value="DNA polymerase lambda"/>
    <property type="match status" value="1"/>
</dbReference>
<evidence type="ECO:0000256" key="5">
    <source>
        <dbReference type="ARBA" id="ARBA00022679"/>
    </source>
</evidence>
<dbReference type="CDD" id="cd17715">
    <property type="entry name" value="BRCT_polymerase_lambda"/>
    <property type="match status" value="1"/>
</dbReference>
<dbReference type="Proteomes" id="UP000472268">
    <property type="component" value="Chromosome 2"/>
</dbReference>
<keyword evidence="4" id="KW-0237">DNA synthesis</keyword>
<dbReference type="InterPro" id="IPR043519">
    <property type="entry name" value="NT_sf"/>
</dbReference>
<evidence type="ECO:0000256" key="19">
    <source>
        <dbReference type="SAM" id="MobiDB-lite"/>
    </source>
</evidence>